<feature type="region of interest" description="Disordered" evidence="8">
    <location>
        <begin position="328"/>
        <end position="372"/>
    </location>
</feature>
<keyword evidence="6" id="KW-0206">Cytoskeleton</keyword>
<dbReference type="Proteomes" id="UP000187283">
    <property type="component" value="Unassembled WGS sequence"/>
</dbReference>
<dbReference type="InterPro" id="IPR029006">
    <property type="entry name" value="ADF-H/Gelsolin-like_dom_sf"/>
</dbReference>
<reference evidence="10 11" key="1">
    <citation type="submission" date="2017-01" db="EMBL/GenBank/DDBJ databases">
        <authorList>
            <person name="Mah S.A."/>
            <person name="Swanson W.J."/>
            <person name="Moy G.W."/>
            <person name="Vacquier V.D."/>
        </authorList>
    </citation>
    <scope>NUCLEOTIDE SEQUENCE [LARGE SCALE GENOMIC DNA]</scope>
    <source>
        <strain evidence="10 11">GSMNP</strain>
    </source>
</reference>
<dbReference type="InterPro" id="IPR002108">
    <property type="entry name" value="ADF-H"/>
</dbReference>
<dbReference type="GO" id="GO:0003785">
    <property type="term" value="F:actin monomer binding"/>
    <property type="evidence" value="ECO:0007669"/>
    <property type="project" value="TreeGrafter"/>
</dbReference>
<feature type="compositionally biased region" description="Low complexity" evidence="8">
    <location>
        <begin position="328"/>
        <end position="345"/>
    </location>
</feature>
<protein>
    <submittedName>
        <fullName evidence="10">Twinfilin-2</fullName>
    </submittedName>
</protein>
<dbReference type="InterPro" id="IPR028458">
    <property type="entry name" value="Twinfilin"/>
</dbReference>
<keyword evidence="3" id="KW-0963">Cytoplasm</keyword>
<comment type="subunit">
    <text evidence="7">Interacts with G-actin; ADP-actin form.</text>
</comment>
<evidence type="ECO:0000256" key="2">
    <source>
        <dbReference type="ARBA" id="ARBA00009557"/>
    </source>
</evidence>
<dbReference type="GO" id="GO:0051016">
    <property type="term" value="P:barbed-end actin filament capping"/>
    <property type="evidence" value="ECO:0007669"/>
    <property type="project" value="TreeGrafter"/>
</dbReference>
<keyword evidence="5" id="KW-0009">Actin-binding</keyword>
<sequence>MSSQSRIPASQALIQRLASVSKTTELAAIKISIKDDYNSILEVLEDSVPCYLLLNTETINGSNSNSIKINDENILAHLKWINVLYVPDSSPVRLKMIYSSSRSNLISLLGSNNYKSTIFATSSSELSLSEVSSFINSSDIIICDDSESQVIQPDSEMNGLSHRTTNISNLSMELDPPAKQSLHSLHIGDLSLVVLKINPSTQAIELDNHTANIDSYSNISQLFPNDDPRFGFILYKYETHNSSLLSPNVHKLVDIEEGCYQVPIFIYCCPENSNIKQKMIYSTTKSSLLNIIHSDVGLIEKLRIQVNNPSELTNDLFLEKLNSLKTSSTANSNASSSQLTSNFSLDDNSPLNKPSLGKSARFTKPSAPRRKK</sequence>
<organism evidence="10 11">
    <name type="scientific">Smittium culicis</name>
    <dbReference type="NCBI Taxonomy" id="133412"/>
    <lineage>
        <taxon>Eukaryota</taxon>
        <taxon>Fungi</taxon>
        <taxon>Fungi incertae sedis</taxon>
        <taxon>Zoopagomycota</taxon>
        <taxon>Kickxellomycotina</taxon>
        <taxon>Harpellomycetes</taxon>
        <taxon>Harpellales</taxon>
        <taxon>Legeriomycetaceae</taxon>
        <taxon>Smittium</taxon>
    </lineage>
</organism>
<dbReference type="GO" id="GO:0005884">
    <property type="term" value="C:actin filament"/>
    <property type="evidence" value="ECO:0007669"/>
    <property type="project" value="TreeGrafter"/>
</dbReference>
<evidence type="ECO:0000256" key="3">
    <source>
        <dbReference type="ARBA" id="ARBA00022490"/>
    </source>
</evidence>
<evidence type="ECO:0000256" key="8">
    <source>
        <dbReference type="SAM" id="MobiDB-lite"/>
    </source>
</evidence>
<feature type="domain" description="ADF-H" evidence="9">
    <location>
        <begin position="169"/>
        <end position="322"/>
    </location>
</feature>
<evidence type="ECO:0000259" key="9">
    <source>
        <dbReference type="PROSITE" id="PS51263"/>
    </source>
</evidence>
<evidence type="ECO:0000256" key="7">
    <source>
        <dbReference type="ARBA" id="ARBA00038532"/>
    </source>
</evidence>
<dbReference type="AlphaFoldDB" id="A0A1R1YI55"/>
<comment type="similarity">
    <text evidence="2">Belongs to the actin-binding proteins ADF family. Twinfilin subfamily.</text>
</comment>
<dbReference type="PROSITE" id="PS51263">
    <property type="entry name" value="ADF_H"/>
    <property type="match status" value="2"/>
</dbReference>
<gene>
    <name evidence="10" type="ORF">AYI70_g63</name>
</gene>
<keyword evidence="11" id="KW-1185">Reference proteome</keyword>
<evidence type="ECO:0000256" key="5">
    <source>
        <dbReference type="ARBA" id="ARBA00023203"/>
    </source>
</evidence>
<dbReference type="EMBL" id="LSSN01000006">
    <property type="protein sequence ID" value="OMJ26553.1"/>
    <property type="molecule type" value="Genomic_DNA"/>
</dbReference>
<dbReference type="SUPFAM" id="SSF55753">
    <property type="entry name" value="Actin depolymerizing proteins"/>
    <property type="match status" value="2"/>
</dbReference>
<comment type="subcellular location">
    <subcellularLocation>
        <location evidence="1">Cytoplasm</location>
        <location evidence="1">Cytoskeleton</location>
    </subcellularLocation>
</comment>
<dbReference type="GO" id="GO:0051015">
    <property type="term" value="F:actin filament binding"/>
    <property type="evidence" value="ECO:0007669"/>
    <property type="project" value="TreeGrafter"/>
</dbReference>
<name>A0A1R1YI55_9FUNG</name>
<proteinExistence type="inferred from homology"/>
<dbReference type="Pfam" id="PF00241">
    <property type="entry name" value="Cofilin_ADF"/>
    <property type="match status" value="2"/>
</dbReference>
<dbReference type="PANTHER" id="PTHR13759">
    <property type="entry name" value="TWINFILIN"/>
    <property type="match status" value="1"/>
</dbReference>
<evidence type="ECO:0000313" key="10">
    <source>
        <dbReference type="EMBL" id="OMJ26553.1"/>
    </source>
</evidence>
<accession>A0A1R1YI55</accession>
<evidence type="ECO:0000256" key="1">
    <source>
        <dbReference type="ARBA" id="ARBA00004245"/>
    </source>
</evidence>
<evidence type="ECO:0000256" key="4">
    <source>
        <dbReference type="ARBA" id="ARBA00022737"/>
    </source>
</evidence>
<dbReference type="SMART" id="SM00102">
    <property type="entry name" value="ADF"/>
    <property type="match status" value="2"/>
</dbReference>
<evidence type="ECO:0000313" key="11">
    <source>
        <dbReference type="Proteomes" id="UP000187283"/>
    </source>
</evidence>
<dbReference type="GO" id="GO:0030042">
    <property type="term" value="P:actin filament depolymerization"/>
    <property type="evidence" value="ECO:0007669"/>
    <property type="project" value="TreeGrafter"/>
</dbReference>
<comment type="caution">
    <text evidence="10">The sequence shown here is derived from an EMBL/GenBank/DDBJ whole genome shotgun (WGS) entry which is preliminary data.</text>
</comment>
<keyword evidence="4" id="KW-0677">Repeat</keyword>
<feature type="domain" description="ADF-H" evidence="9">
    <location>
        <begin position="1"/>
        <end position="136"/>
    </location>
</feature>
<dbReference type="STRING" id="133412.A0A1R1YI55"/>
<dbReference type="Gene3D" id="3.40.20.10">
    <property type="entry name" value="Severin"/>
    <property type="match status" value="2"/>
</dbReference>
<dbReference type="OrthoDB" id="10006997at2759"/>
<dbReference type="GO" id="GO:0005737">
    <property type="term" value="C:cytoplasm"/>
    <property type="evidence" value="ECO:0007669"/>
    <property type="project" value="TreeGrafter"/>
</dbReference>
<evidence type="ECO:0000256" key="6">
    <source>
        <dbReference type="ARBA" id="ARBA00023212"/>
    </source>
</evidence>
<dbReference type="PANTHER" id="PTHR13759:SF1">
    <property type="entry name" value="TWINFILIN"/>
    <property type="match status" value="1"/>
</dbReference>